<proteinExistence type="predicted"/>
<keyword evidence="2" id="KW-1185">Reference proteome</keyword>
<accession>A0A135V5C3</accession>
<dbReference type="STRING" id="1209931.A0A135V5C3"/>
<dbReference type="Proteomes" id="UP000070121">
    <property type="component" value="Unassembled WGS sequence"/>
</dbReference>
<gene>
    <name evidence="1" type="ORF">CSAL01_01019</name>
</gene>
<dbReference type="AlphaFoldDB" id="A0A135V5C3"/>
<sequence>MSLYLAHKGLVDSSVGPSKSEVALSRIHEQDASITGRDTPSVASVLCKETIRKFRGVANFAELVPFLEQGAASNADSSALKRAMFDASCVLSEGLWNHRRTEILRDDESDSDSDSTVSEGHQLESVLQDIDLSVQCLLDLGPLIKGHMEDCEIIEVPHPGDAVTTFKPHQTFTNTLSYRYPKAQKDLLDQLATANLDRFLRTHQLRTGNADDAKIAERGAGSTEFSDSGIGTSIHIGTSYAATIMSYRQKDSHFIKIPPLSEAAKQGEPFECLACGGKVRFKENSAWNHGADKATQLSMCPLCQETMQGSKLDIVDHLEAHLEEISLSALPAIVDPDENAFRDDMESQSSGRAMTDVWNFPPLHTSLQRAIPE</sequence>
<organism evidence="1 2">
    <name type="scientific">Colletotrichum salicis</name>
    <dbReference type="NCBI Taxonomy" id="1209931"/>
    <lineage>
        <taxon>Eukaryota</taxon>
        <taxon>Fungi</taxon>
        <taxon>Dikarya</taxon>
        <taxon>Ascomycota</taxon>
        <taxon>Pezizomycotina</taxon>
        <taxon>Sordariomycetes</taxon>
        <taxon>Hypocreomycetidae</taxon>
        <taxon>Glomerellales</taxon>
        <taxon>Glomerellaceae</taxon>
        <taxon>Colletotrichum</taxon>
        <taxon>Colletotrichum acutatum species complex</taxon>
    </lineage>
</organism>
<protein>
    <submittedName>
        <fullName evidence="1">Uncharacterized protein</fullName>
    </submittedName>
</protein>
<evidence type="ECO:0000313" key="2">
    <source>
        <dbReference type="Proteomes" id="UP000070121"/>
    </source>
</evidence>
<comment type="caution">
    <text evidence="1">The sequence shown here is derived from an EMBL/GenBank/DDBJ whole genome shotgun (WGS) entry which is preliminary data.</text>
</comment>
<dbReference type="EMBL" id="JFFI01000425">
    <property type="protein sequence ID" value="KXH67781.1"/>
    <property type="molecule type" value="Genomic_DNA"/>
</dbReference>
<evidence type="ECO:0000313" key="1">
    <source>
        <dbReference type="EMBL" id="KXH67781.1"/>
    </source>
</evidence>
<reference evidence="1 2" key="1">
    <citation type="submission" date="2014-02" db="EMBL/GenBank/DDBJ databases">
        <title>The genome sequence of Colletotrichum salicis CBS 607.94.</title>
        <authorList>
            <person name="Baroncelli R."/>
            <person name="Thon M.R."/>
        </authorList>
    </citation>
    <scope>NUCLEOTIDE SEQUENCE [LARGE SCALE GENOMIC DNA]</scope>
    <source>
        <strain evidence="1 2">CBS 607.94</strain>
    </source>
</reference>
<dbReference type="OrthoDB" id="20872at2759"/>
<name>A0A135V5C3_9PEZI</name>